<protein>
    <submittedName>
        <fullName evidence="9">Slit homolog 1 protein-like</fullName>
    </submittedName>
</protein>
<reference evidence="9" key="1">
    <citation type="submission" date="2025-08" db="UniProtKB">
        <authorList>
            <consortium name="RefSeq"/>
        </authorList>
    </citation>
    <scope>IDENTIFICATION</scope>
    <source>
        <tissue evidence="9">Sperm</tissue>
    </source>
</reference>
<evidence type="ECO:0000256" key="3">
    <source>
        <dbReference type="ARBA" id="ARBA00022737"/>
    </source>
</evidence>
<dbReference type="PROSITE" id="PS51450">
    <property type="entry name" value="LRR"/>
    <property type="match status" value="1"/>
</dbReference>
<dbReference type="SMART" id="SM00369">
    <property type="entry name" value="LRR_TYP"/>
    <property type="match status" value="3"/>
</dbReference>
<feature type="compositionally biased region" description="Low complexity" evidence="4">
    <location>
        <begin position="231"/>
        <end position="251"/>
    </location>
</feature>
<dbReference type="Proteomes" id="UP001318040">
    <property type="component" value="Chromosome 5"/>
</dbReference>
<dbReference type="Pfam" id="PF12799">
    <property type="entry name" value="LRR_4"/>
    <property type="match status" value="1"/>
</dbReference>
<organism evidence="8 9">
    <name type="scientific">Petromyzon marinus</name>
    <name type="common">Sea lamprey</name>
    <dbReference type="NCBI Taxonomy" id="7757"/>
    <lineage>
        <taxon>Eukaryota</taxon>
        <taxon>Metazoa</taxon>
        <taxon>Chordata</taxon>
        <taxon>Craniata</taxon>
        <taxon>Vertebrata</taxon>
        <taxon>Cyclostomata</taxon>
        <taxon>Hyperoartia</taxon>
        <taxon>Petromyzontiformes</taxon>
        <taxon>Petromyzontidae</taxon>
        <taxon>Petromyzon</taxon>
    </lineage>
</organism>
<keyword evidence="5" id="KW-0812">Transmembrane</keyword>
<dbReference type="InterPro" id="IPR025875">
    <property type="entry name" value="Leu-rich_rpt_4"/>
</dbReference>
<accession>A0AAJ7WMJ0</accession>
<keyword evidence="2 6" id="KW-0732">Signal</keyword>
<dbReference type="InterPro" id="IPR050333">
    <property type="entry name" value="SLRP"/>
</dbReference>
<dbReference type="GO" id="GO:0005615">
    <property type="term" value="C:extracellular space"/>
    <property type="evidence" value="ECO:0007669"/>
    <property type="project" value="TreeGrafter"/>
</dbReference>
<gene>
    <name evidence="9" type="primary">LOC116939109</name>
</gene>
<dbReference type="SUPFAM" id="SSF52058">
    <property type="entry name" value="L domain-like"/>
    <property type="match status" value="1"/>
</dbReference>
<name>A0AAJ7WMJ0_PETMA</name>
<dbReference type="KEGG" id="pmrn:116939109"/>
<feature type="domain" description="LRRCT" evidence="7">
    <location>
        <begin position="152"/>
        <end position="201"/>
    </location>
</feature>
<keyword evidence="1" id="KW-0433">Leucine-rich repeat</keyword>
<evidence type="ECO:0000259" key="7">
    <source>
        <dbReference type="SMART" id="SM00082"/>
    </source>
</evidence>
<keyword evidence="5" id="KW-0472">Membrane</keyword>
<keyword evidence="8" id="KW-1185">Reference proteome</keyword>
<evidence type="ECO:0000313" key="9">
    <source>
        <dbReference type="RefSeq" id="XP_032802957.1"/>
    </source>
</evidence>
<dbReference type="SMART" id="SM00082">
    <property type="entry name" value="LRRCT"/>
    <property type="match status" value="1"/>
</dbReference>
<dbReference type="InterPro" id="IPR032675">
    <property type="entry name" value="LRR_dom_sf"/>
</dbReference>
<dbReference type="InterPro" id="IPR003591">
    <property type="entry name" value="Leu-rich_rpt_typical-subtyp"/>
</dbReference>
<evidence type="ECO:0000256" key="1">
    <source>
        <dbReference type="ARBA" id="ARBA00022614"/>
    </source>
</evidence>
<evidence type="ECO:0000256" key="2">
    <source>
        <dbReference type="ARBA" id="ARBA00022729"/>
    </source>
</evidence>
<keyword evidence="3" id="KW-0677">Repeat</keyword>
<dbReference type="InterPro" id="IPR000483">
    <property type="entry name" value="Cys-rich_flank_reg_C"/>
</dbReference>
<evidence type="ECO:0000313" key="8">
    <source>
        <dbReference type="Proteomes" id="UP001318040"/>
    </source>
</evidence>
<feature type="signal peptide" evidence="6">
    <location>
        <begin position="1"/>
        <end position="21"/>
    </location>
</feature>
<evidence type="ECO:0000256" key="4">
    <source>
        <dbReference type="SAM" id="MobiDB-lite"/>
    </source>
</evidence>
<dbReference type="Gene3D" id="3.80.10.10">
    <property type="entry name" value="Ribonuclease Inhibitor"/>
    <property type="match status" value="2"/>
</dbReference>
<dbReference type="PANTHER" id="PTHR45712">
    <property type="entry name" value="AGAP008170-PA"/>
    <property type="match status" value="1"/>
</dbReference>
<sequence length="292" mass="31651">MGKPMTLLAILICTNLALVSSCPDICRCNLTSMDCAKTSLQVLPSRIPINIKKIHMENNLLDNVDGHLKIHEKLLYLNLSQNRFSHFPKGLPGSLKVIDMSNNQISQIDSTAGAADLRSIEELYLDNNLLTKIPSGFFNRLSKLRLITLHGNPWACDCSLRYLQNWLGSNPGVVLDAPVCIEPPDFSGVKLLSIPARRLCSPMAQNAKLPDNSGPMMRSYRSMYDNRLTANGTNSTASPTSPPSTTVVPTTNQQAGPLTAGEIAAIVLGILGLLSIAVIAVLFLAARNGIEF</sequence>
<dbReference type="AlphaFoldDB" id="A0AAJ7WMJ0"/>
<dbReference type="PROSITE" id="PS51257">
    <property type="entry name" value="PROKAR_LIPOPROTEIN"/>
    <property type="match status" value="1"/>
</dbReference>
<proteinExistence type="predicted"/>
<dbReference type="RefSeq" id="XP_032802957.1">
    <property type="nucleotide sequence ID" value="XM_032947066.1"/>
</dbReference>
<dbReference type="InterPro" id="IPR001611">
    <property type="entry name" value="Leu-rich_rpt"/>
</dbReference>
<feature type="chain" id="PRO_5042472190" evidence="6">
    <location>
        <begin position="22"/>
        <end position="292"/>
    </location>
</feature>
<evidence type="ECO:0000256" key="6">
    <source>
        <dbReference type="SAM" id="SignalP"/>
    </source>
</evidence>
<keyword evidence="5" id="KW-1133">Transmembrane helix</keyword>
<dbReference type="PANTHER" id="PTHR45712:SF22">
    <property type="entry name" value="INSULIN-LIKE GROWTH FACTOR-BINDING PROTEIN COMPLEX ACID LABILE SUBUNIT"/>
    <property type="match status" value="1"/>
</dbReference>
<feature type="region of interest" description="Disordered" evidence="4">
    <location>
        <begin position="231"/>
        <end position="253"/>
    </location>
</feature>
<evidence type="ECO:0000256" key="5">
    <source>
        <dbReference type="SAM" id="Phobius"/>
    </source>
</evidence>
<feature type="transmembrane region" description="Helical" evidence="5">
    <location>
        <begin position="263"/>
        <end position="286"/>
    </location>
</feature>